<gene>
    <name evidence="1" type="ORF">IPP15_04895</name>
</gene>
<protein>
    <recommendedName>
        <fullName evidence="3">Outer membrane protein beta-barrel domain-containing protein</fullName>
    </recommendedName>
</protein>
<accession>A0A9D7SR57</accession>
<organism evidence="1 2">
    <name type="scientific">Candidatus Opimibacter skivensis</name>
    <dbReference type="NCBI Taxonomy" id="2982028"/>
    <lineage>
        <taxon>Bacteria</taxon>
        <taxon>Pseudomonadati</taxon>
        <taxon>Bacteroidota</taxon>
        <taxon>Saprospiria</taxon>
        <taxon>Saprospirales</taxon>
        <taxon>Saprospiraceae</taxon>
        <taxon>Candidatus Opimibacter</taxon>
    </lineage>
</organism>
<evidence type="ECO:0008006" key="3">
    <source>
        <dbReference type="Google" id="ProtNLM"/>
    </source>
</evidence>
<reference evidence="1 2" key="1">
    <citation type="submission" date="2020-10" db="EMBL/GenBank/DDBJ databases">
        <title>Connecting structure to function with the recovery of over 1000 high-quality activated sludge metagenome-assembled genomes encoding full-length rRNA genes using long-read sequencing.</title>
        <authorList>
            <person name="Singleton C.M."/>
            <person name="Petriglieri F."/>
            <person name="Kristensen J.M."/>
            <person name="Kirkegaard R.H."/>
            <person name="Michaelsen T.Y."/>
            <person name="Andersen M.H."/>
            <person name="Karst S.M."/>
            <person name="Dueholm M.S."/>
            <person name="Nielsen P.H."/>
            <person name="Albertsen M."/>
        </authorList>
    </citation>
    <scope>NUCLEOTIDE SEQUENCE [LARGE SCALE GENOMIC DNA]</scope>
    <source>
        <strain evidence="1">Ribe_18-Q3-R11-54_MAXAC.273</strain>
    </source>
</reference>
<dbReference type="AlphaFoldDB" id="A0A9D7SR57"/>
<comment type="caution">
    <text evidence="1">The sequence shown here is derived from an EMBL/GenBank/DDBJ whole genome shotgun (WGS) entry which is preliminary data.</text>
</comment>
<proteinExistence type="predicted"/>
<evidence type="ECO:0000313" key="2">
    <source>
        <dbReference type="Proteomes" id="UP000808337"/>
    </source>
</evidence>
<sequence>MGTTDEYYGVTILAGAGLSYYFNPNISADLTLMIHTGQFTKYYLTTNYDTITKKNQINSDVFNLNGLLGVQYHFSKSRVTDNGTQRPERIDGFTDS</sequence>
<dbReference type="InterPro" id="IPR011250">
    <property type="entry name" value="OMP/PagP_B-barrel"/>
</dbReference>
<name>A0A9D7SR57_9BACT</name>
<evidence type="ECO:0000313" key="1">
    <source>
        <dbReference type="EMBL" id="MBK9981750.1"/>
    </source>
</evidence>
<dbReference type="EMBL" id="JADKGY010000001">
    <property type="protein sequence ID" value="MBK9981750.1"/>
    <property type="molecule type" value="Genomic_DNA"/>
</dbReference>
<dbReference type="Proteomes" id="UP000808337">
    <property type="component" value="Unassembled WGS sequence"/>
</dbReference>
<dbReference type="SUPFAM" id="SSF56925">
    <property type="entry name" value="OMPA-like"/>
    <property type="match status" value="1"/>
</dbReference>